<dbReference type="GO" id="GO:0003690">
    <property type="term" value="F:double-stranded DNA binding"/>
    <property type="evidence" value="ECO:0007669"/>
    <property type="project" value="InterPro"/>
</dbReference>
<dbReference type="GO" id="GO:0003723">
    <property type="term" value="F:RNA binding"/>
    <property type="evidence" value="ECO:0007669"/>
    <property type="project" value="InterPro"/>
</dbReference>
<dbReference type="InterPro" id="IPR000717">
    <property type="entry name" value="PCI_dom"/>
</dbReference>
<dbReference type="GO" id="GO:0070390">
    <property type="term" value="C:transcription export complex 2"/>
    <property type="evidence" value="ECO:0007669"/>
    <property type="project" value="TreeGrafter"/>
</dbReference>
<dbReference type="Proteomes" id="UP000242254">
    <property type="component" value="Unassembled WGS sequence"/>
</dbReference>
<dbReference type="Gene3D" id="1.10.10.10">
    <property type="entry name" value="Winged helix-like DNA-binding domain superfamily/Winged helix DNA-binding domain"/>
    <property type="match status" value="1"/>
</dbReference>
<dbReference type="Pfam" id="PF01399">
    <property type="entry name" value="PCI"/>
    <property type="match status" value="1"/>
</dbReference>
<comment type="similarity">
    <text evidence="1">Belongs to the CSN12 family.</text>
</comment>
<reference evidence="3 4" key="1">
    <citation type="journal article" date="2016" name="Proc. Natl. Acad. Sci. U.S.A.">
        <title>Lipid metabolic changes in an early divergent fungus govern the establishment of a mutualistic symbiosis with endobacteria.</title>
        <authorList>
            <person name="Lastovetsky O.A."/>
            <person name="Gaspar M.L."/>
            <person name="Mondo S.J."/>
            <person name="LaButti K.M."/>
            <person name="Sandor L."/>
            <person name="Grigoriev I.V."/>
            <person name="Henry S.A."/>
            <person name="Pawlowska T.E."/>
        </authorList>
    </citation>
    <scope>NUCLEOTIDE SEQUENCE [LARGE SCALE GENOMIC DNA]</scope>
    <source>
        <strain evidence="3 4">ATCC 52813</strain>
    </source>
</reference>
<proteinExistence type="inferred from homology"/>
<dbReference type="GO" id="GO:0006368">
    <property type="term" value="P:transcription elongation by RNA polymerase II"/>
    <property type="evidence" value="ECO:0007669"/>
    <property type="project" value="TreeGrafter"/>
</dbReference>
<feature type="domain" description="PCI" evidence="2">
    <location>
        <begin position="214"/>
        <end position="397"/>
    </location>
</feature>
<dbReference type="GeneID" id="35438253"/>
<dbReference type="EMBL" id="KZ303847">
    <property type="protein sequence ID" value="PHZ13383.1"/>
    <property type="molecule type" value="Genomic_DNA"/>
</dbReference>
<dbReference type="GO" id="GO:0000973">
    <property type="term" value="P:post-transcriptional tethering of RNA polymerase II gene DNA at nuclear periphery"/>
    <property type="evidence" value="ECO:0007669"/>
    <property type="project" value="TreeGrafter"/>
</dbReference>
<gene>
    <name evidence="3" type="ORF">RHIMIDRAFT_214179</name>
</gene>
<evidence type="ECO:0000256" key="1">
    <source>
        <dbReference type="ARBA" id="ARBA00025771"/>
    </source>
</evidence>
<dbReference type="PANTHER" id="PTHR12732">
    <property type="entry name" value="UNCHARACTERIZED PROTEASOME COMPONENT REGION PCI-CONTAINING"/>
    <property type="match status" value="1"/>
</dbReference>
<keyword evidence="4" id="KW-1185">Reference proteome</keyword>
<dbReference type="GO" id="GO:0016973">
    <property type="term" value="P:poly(A)+ mRNA export from nucleus"/>
    <property type="evidence" value="ECO:0007669"/>
    <property type="project" value="TreeGrafter"/>
</dbReference>
<dbReference type="RefSeq" id="XP_023467091.1">
    <property type="nucleotide sequence ID" value="XM_023607263.1"/>
</dbReference>
<dbReference type="PANTHER" id="PTHR12732:SF0">
    <property type="entry name" value="PCI DOMAIN-CONTAINING PROTEIN 2"/>
    <property type="match status" value="1"/>
</dbReference>
<evidence type="ECO:0000313" key="4">
    <source>
        <dbReference type="Proteomes" id="UP000242254"/>
    </source>
</evidence>
<dbReference type="AlphaFoldDB" id="A0A2G4SX73"/>
<dbReference type="InterPro" id="IPR036388">
    <property type="entry name" value="WH-like_DNA-bd_sf"/>
</dbReference>
<dbReference type="SMART" id="SM00753">
    <property type="entry name" value="PAM"/>
    <property type="match status" value="1"/>
</dbReference>
<name>A0A2G4SX73_RHIZD</name>
<evidence type="ECO:0000259" key="2">
    <source>
        <dbReference type="PROSITE" id="PS50250"/>
    </source>
</evidence>
<dbReference type="PROSITE" id="PS50250">
    <property type="entry name" value="PCI"/>
    <property type="match status" value="1"/>
</dbReference>
<dbReference type="InterPro" id="IPR045114">
    <property type="entry name" value="Csn12-like"/>
</dbReference>
<protein>
    <recommendedName>
        <fullName evidence="2">PCI domain-containing protein</fullName>
    </recommendedName>
</protein>
<sequence length="408" mass="47632">MYRQKAAYIESFLQKIKKNSQEERGKPLAALFAYSGKHVDQLVFHNLRPQELQELINRAQLESPWNDIALHHIRTAINLDQEDYEEAFLSQKELVQSFQRNMPNFTRWVLPVLYVFNNDLRLIATRADQDKEAEEGQRRKLEEAANVISKSFTGCITDRGVMSLSKKYGTYRMIGMLFRIYFKLKQQNLCKNILRAVKAADMPPIEQFPKSDRVTFRYYLGRLYFLEEDYAKAENELNLAFRECTNRHVKNKELILQTLLPIKLMKGVLPTQALFSQFPEARHIYSDLAAAMKKGYVKAFNEALSKSEPTLIRQRTYFAVEKAENIAIRQLFRKVYLLMGQNTRLPIGKFKQALDFEGMNVDIEEAEWMLANMIYKGYMKGYLSHEKMFLVLSKDNPFPSVGQVSNQP</sequence>
<evidence type="ECO:0000313" key="3">
    <source>
        <dbReference type="EMBL" id="PHZ13383.1"/>
    </source>
</evidence>
<organism evidence="3 4">
    <name type="scientific">Rhizopus microsporus ATCC 52813</name>
    <dbReference type="NCBI Taxonomy" id="1340429"/>
    <lineage>
        <taxon>Eukaryota</taxon>
        <taxon>Fungi</taxon>
        <taxon>Fungi incertae sedis</taxon>
        <taxon>Mucoromycota</taxon>
        <taxon>Mucoromycotina</taxon>
        <taxon>Mucoromycetes</taxon>
        <taxon>Mucorales</taxon>
        <taxon>Mucorineae</taxon>
        <taxon>Rhizopodaceae</taxon>
        <taxon>Rhizopus</taxon>
    </lineage>
</organism>
<dbReference type="STRING" id="1340429.A0A2G4SX73"/>
<accession>A0A2G4SX73</accession>